<reference evidence="2" key="1">
    <citation type="submission" date="2020-04" db="EMBL/GenBank/DDBJ databases">
        <authorList>
            <person name="Alioto T."/>
            <person name="Alioto T."/>
            <person name="Gomez Garrido J."/>
        </authorList>
    </citation>
    <scope>NUCLEOTIDE SEQUENCE</scope>
    <source>
        <strain evidence="2">A484AB</strain>
    </source>
</reference>
<dbReference type="Proteomes" id="UP001152795">
    <property type="component" value="Unassembled WGS sequence"/>
</dbReference>
<feature type="region of interest" description="Disordered" evidence="1">
    <location>
        <begin position="1"/>
        <end position="43"/>
    </location>
</feature>
<feature type="compositionally biased region" description="Polar residues" evidence="1">
    <location>
        <begin position="83"/>
        <end position="93"/>
    </location>
</feature>
<comment type="caution">
    <text evidence="2">The sequence shown here is derived from an EMBL/GenBank/DDBJ whole genome shotgun (WGS) entry which is preliminary data.</text>
</comment>
<evidence type="ECO:0000313" key="3">
    <source>
        <dbReference type="Proteomes" id="UP001152795"/>
    </source>
</evidence>
<accession>A0A7D9DEB8</accession>
<name>A0A7D9DEB8_PARCT</name>
<keyword evidence="3" id="KW-1185">Reference proteome</keyword>
<dbReference type="AlphaFoldDB" id="A0A7D9DEB8"/>
<gene>
    <name evidence="2" type="ORF">PACLA_8A038866</name>
</gene>
<feature type="compositionally biased region" description="Polar residues" evidence="1">
    <location>
        <begin position="1"/>
        <end position="24"/>
    </location>
</feature>
<feature type="region of interest" description="Disordered" evidence="1">
    <location>
        <begin position="69"/>
        <end position="93"/>
    </location>
</feature>
<evidence type="ECO:0000313" key="2">
    <source>
        <dbReference type="EMBL" id="CAB3982734.1"/>
    </source>
</evidence>
<proteinExistence type="predicted"/>
<dbReference type="EMBL" id="CACRXK020000536">
    <property type="protein sequence ID" value="CAB3982734.1"/>
    <property type="molecule type" value="Genomic_DNA"/>
</dbReference>
<feature type="compositionally biased region" description="Low complexity" evidence="1">
    <location>
        <begin position="132"/>
        <end position="149"/>
    </location>
</feature>
<feature type="region of interest" description="Disordered" evidence="1">
    <location>
        <begin position="111"/>
        <end position="153"/>
    </location>
</feature>
<protein>
    <submittedName>
        <fullName evidence="2">Uncharacterized protein</fullName>
    </submittedName>
</protein>
<organism evidence="2 3">
    <name type="scientific">Paramuricea clavata</name>
    <name type="common">Red gorgonian</name>
    <name type="synonym">Violescent sea-whip</name>
    <dbReference type="NCBI Taxonomy" id="317549"/>
    <lineage>
        <taxon>Eukaryota</taxon>
        <taxon>Metazoa</taxon>
        <taxon>Cnidaria</taxon>
        <taxon>Anthozoa</taxon>
        <taxon>Octocorallia</taxon>
        <taxon>Malacalcyonacea</taxon>
        <taxon>Plexauridae</taxon>
        <taxon>Paramuricea</taxon>
    </lineage>
</organism>
<evidence type="ECO:0000256" key="1">
    <source>
        <dbReference type="SAM" id="MobiDB-lite"/>
    </source>
</evidence>
<sequence length="309" mass="34804">MVKPSQSGKSHNYPSGRKSYSTSRAGVGGRKKKKSTTPSAPTYFDILLQTQTQSRCNYNTDDENDASSIAKTKLKATSETERTINSNMSSSANIDPNIEEYGHVDHYAAVQAPSSSSESSAEDNRLFDSNTDDTSSSHISMTSTIHGSSDNVAQETFERKETLDFREFKLEKYVKAFPCLYYHSVEKGYKCKTCELFPPLGTTSGQSRLKFGQEAVKNLTDHRTRYLRGHEKSHKHQNAITQYKGSDLQEQVLGEYLKYANSHKIATDLFPNSVGQFIKVVSDWMRKETMSDVKNCSDFTLLVGEYRRK</sequence>